<evidence type="ECO:0000313" key="4">
    <source>
        <dbReference type="Proteomes" id="UP000726136"/>
    </source>
</evidence>
<accession>A0A7U6J529</accession>
<evidence type="ECO:0000313" key="3">
    <source>
        <dbReference type="Proteomes" id="UP000256923"/>
    </source>
</evidence>
<proteinExistence type="predicted"/>
<dbReference type="EMBL" id="CP034672">
    <property type="protein sequence ID" value="AZS26285.1"/>
    <property type="molecule type" value="Genomic_DNA"/>
</dbReference>
<dbReference type="Proteomes" id="UP000726136">
    <property type="component" value="Unassembled WGS sequence"/>
</dbReference>
<evidence type="ECO:0000313" key="1">
    <source>
        <dbReference type="EMBL" id="AZS26285.1"/>
    </source>
</evidence>
<dbReference type="EMBL" id="RDPI01000019">
    <property type="protein sequence ID" value="MBF4374566.1"/>
    <property type="molecule type" value="Genomic_DNA"/>
</dbReference>
<reference evidence="2 4" key="2">
    <citation type="journal article" date="2021" name="PeerJ">
        <title>Analysis of 44 Vibrio anguillarum genomes reveals high genetic diversity.</title>
        <authorList>
            <person name="Hansen M.J."/>
            <person name="Dalsgaard I."/>
        </authorList>
    </citation>
    <scope>NUCLEOTIDE SEQUENCE [LARGE SCALE GENOMIC DNA]</scope>
    <source>
        <strain evidence="2 4">040915-1/1B</strain>
    </source>
</reference>
<gene>
    <name evidence="1" type="ORF">DYL72_15360</name>
    <name evidence="2" type="ORF">EAY46_15960</name>
</gene>
<keyword evidence="4" id="KW-1185">Reference proteome</keyword>
<sequence length="124" mass="14005">MSHSFSQIKDSAAIQALISTSGTNVEIWYATNLHWDKQHPYANIHQYLSEHYTMLGSLNTKATLEEVYCVMQGENWSPMGEARDLIRSKGLSHTSLSIGDVVRIGQRYYECAAVGFKLLPARRL</sequence>
<evidence type="ECO:0000313" key="2">
    <source>
        <dbReference type="EMBL" id="MBF4374566.1"/>
    </source>
</evidence>
<dbReference type="AlphaFoldDB" id="A0A7U6J529"/>
<dbReference type="RefSeq" id="WP_116285120.1">
    <property type="nucleotide sequence ID" value="NZ_CP034672.1"/>
</dbReference>
<name>A0A7U6J529_VIBAN</name>
<reference evidence="1 3" key="1">
    <citation type="submission" date="2018-12" db="EMBL/GenBank/DDBJ databases">
        <title>Characterization and Draft Genome of Vibrio anguillarum J360 Marine Pathogen Isolated from an Outbreak in Lumpfish (Cyclopterus lumpus).</title>
        <authorList>
            <person name="Vasquez J.I."/>
            <person name="Cao T."/>
            <person name="Chakraborty S."/>
            <person name="Gnanagobal H."/>
            <person name="Wescot J."/>
            <person name="Boyce D."/>
            <person name="Santander J."/>
        </authorList>
    </citation>
    <scope>NUCLEOTIDE SEQUENCE [LARGE SCALE GENOMIC DNA]</scope>
    <source>
        <strain evidence="1 3">J360</strain>
    </source>
</reference>
<dbReference type="Proteomes" id="UP000256923">
    <property type="component" value="Chromosome 1"/>
</dbReference>
<protein>
    <submittedName>
        <fullName evidence="1">Uncharacterized protein</fullName>
    </submittedName>
</protein>
<organism evidence="1 3">
    <name type="scientific">Vibrio anguillarum</name>
    <name type="common">Listonella anguillarum</name>
    <dbReference type="NCBI Taxonomy" id="55601"/>
    <lineage>
        <taxon>Bacteria</taxon>
        <taxon>Pseudomonadati</taxon>
        <taxon>Pseudomonadota</taxon>
        <taxon>Gammaproteobacteria</taxon>
        <taxon>Vibrionales</taxon>
        <taxon>Vibrionaceae</taxon>
        <taxon>Vibrio</taxon>
    </lineage>
</organism>